<dbReference type="InParanoid" id="A0A1X7U9Z3"/>
<evidence type="ECO:0000256" key="3">
    <source>
        <dbReference type="SAM" id="Phobius"/>
    </source>
</evidence>
<dbReference type="PANTHER" id="PTHR24104">
    <property type="entry name" value="E3 UBIQUITIN-PROTEIN LIGASE NHLRC1-RELATED"/>
    <property type="match status" value="1"/>
</dbReference>
<dbReference type="CDD" id="cd05819">
    <property type="entry name" value="NHL"/>
    <property type="match status" value="1"/>
</dbReference>
<dbReference type="EnsemblMetazoa" id="Aqu2.1.24304_001">
    <property type="protein sequence ID" value="Aqu2.1.24304_001"/>
    <property type="gene ID" value="Aqu2.1.24304"/>
</dbReference>
<dbReference type="GO" id="GO:0008270">
    <property type="term" value="F:zinc ion binding"/>
    <property type="evidence" value="ECO:0007669"/>
    <property type="project" value="UniProtKB-KW"/>
</dbReference>
<dbReference type="Gene3D" id="2.120.10.30">
    <property type="entry name" value="TolB, C-terminal domain"/>
    <property type="match status" value="4"/>
</dbReference>
<feature type="repeat" description="NHL" evidence="2">
    <location>
        <begin position="251"/>
        <end position="294"/>
    </location>
</feature>
<keyword evidence="3" id="KW-0812">Transmembrane</keyword>
<sequence length="297" mass="32747">MATKPSSPSKPYLGNIIPVLTRIITGIIVPWAIAVRDDNHVIVTEHFDDCVAILDRKGKKVKSLGRKRGGGDFNLFNPRGVAITPDKFILVSDDHRIQKICMDGYLNKPLGKYGSDRQEFKYPHGIAISPITGKVYIADCNNHRIQVWNPNLTFSHSFGSYGSANGQFQRPADIAIDSQGLVYVADCWNHRIQKFSPDGEFVGQFGTKGSDDRELETPEGIAIDTAATGLVYVSESGNHRISVFTSDGEFVGKFGSKGSDDGQFHCPRGLAFDNDGFLYVCDSNNNRIVVYKIHVCT</sequence>
<evidence type="ECO:0008006" key="5">
    <source>
        <dbReference type="Google" id="ProtNLM"/>
    </source>
</evidence>
<dbReference type="AlphaFoldDB" id="A0A1X7U9Z3"/>
<dbReference type="OrthoDB" id="1870062at2759"/>
<keyword evidence="3" id="KW-0472">Membrane</keyword>
<dbReference type="InterPro" id="IPR001258">
    <property type="entry name" value="NHL_repeat"/>
</dbReference>
<dbReference type="PANTHER" id="PTHR24104:SF25">
    <property type="entry name" value="PROTEIN LIN-41"/>
    <property type="match status" value="1"/>
</dbReference>
<evidence type="ECO:0000256" key="2">
    <source>
        <dbReference type="PROSITE-ProRule" id="PRU00504"/>
    </source>
</evidence>
<keyword evidence="3" id="KW-1133">Transmembrane helix</keyword>
<dbReference type="InterPro" id="IPR050952">
    <property type="entry name" value="TRIM-NHL_E3_ligases"/>
</dbReference>
<organism evidence="4">
    <name type="scientific">Amphimedon queenslandica</name>
    <name type="common">Sponge</name>
    <dbReference type="NCBI Taxonomy" id="400682"/>
    <lineage>
        <taxon>Eukaryota</taxon>
        <taxon>Metazoa</taxon>
        <taxon>Porifera</taxon>
        <taxon>Demospongiae</taxon>
        <taxon>Heteroscleromorpha</taxon>
        <taxon>Haplosclerida</taxon>
        <taxon>Niphatidae</taxon>
        <taxon>Amphimedon</taxon>
    </lineage>
</organism>
<proteinExistence type="predicted"/>
<keyword evidence="1" id="KW-0677">Repeat</keyword>
<dbReference type="Pfam" id="PF01436">
    <property type="entry name" value="NHL"/>
    <property type="match status" value="4"/>
</dbReference>
<dbReference type="SUPFAM" id="SSF101898">
    <property type="entry name" value="NHL repeat"/>
    <property type="match status" value="1"/>
</dbReference>
<feature type="transmembrane region" description="Helical" evidence="3">
    <location>
        <begin position="12"/>
        <end position="33"/>
    </location>
</feature>
<accession>A0A1X7U9Z3</accession>
<reference evidence="4" key="1">
    <citation type="submission" date="2017-05" db="UniProtKB">
        <authorList>
            <consortium name="EnsemblMetazoa"/>
        </authorList>
    </citation>
    <scope>IDENTIFICATION</scope>
</reference>
<dbReference type="OMA" id="DHEISKW"/>
<dbReference type="PROSITE" id="PS51125">
    <property type="entry name" value="NHL"/>
    <property type="match status" value="4"/>
</dbReference>
<dbReference type="InterPro" id="IPR011042">
    <property type="entry name" value="6-blade_b-propeller_TolB-like"/>
</dbReference>
<name>A0A1X7U9Z3_AMPQE</name>
<feature type="repeat" description="NHL" evidence="2">
    <location>
        <begin position="110"/>
        <end position="151"/>
    </location>
</feature>
<evidence type="ECO:0000256" key="1">
    <source>
        <dbReference type="ARBA" id="ARBA00022737"/>
    </source>
</evidence>
<protein>
    <recommendedName>
        <fullName evidence="5">SMP-30/Gluconolactonase/LRE-like region domain-containing protein</fullName>
    </recommendedName>
</protein>
<feature type="repeat" description="NHL" evidence="2">
    <location>
        <begin position="202"/>
        <end position="247"/>
    </location>
</feature>
<dbReference type="eggNOG" id="KOG2177">
    <property type="taxonomic scope" value="Eukaryota"/>
</dbReference>
<feature type="repeat" description="NHL" evidence="2">
    <location>
        <begin position="155"/>
        <end position="198"/>
    </location>
</feature>
<evidence type="ECO:0000313" key="4">
    <source>
        <dbReference type="EnsemblMetazoa" id="Aqu2.1.24304_001"/>
    </source>
</evidence>